<accession>A0A2W5TWV4</accession>
<evidence type="ECO:0000256" key="2">
    <source>
        <dbReference type="ARBA" id="ARBA00023033"/>
    </source>
</evidence>
<reference evidence="4 5" key="1">
    <citation type="submission" date="2017-08" db="EMBL/GenBank/DDBJ databases">
        <title>Infants hospitalized years apart are colonized by the same room-sourced microbial strains.</title>
        <authorList>
            <person name="Brooks B."/>
            <person name="Olm M.R."/>
            <person name="Firek B.A."/>
            <person name="Baker R."/>
            <person name="Thomas B.C."/>
            <person name="Morowitz M.J."/>
            <person name="Banfield J.F."/>
        </authorList>
    </citation>
    <scope>NUCLEOTIDE SEQUENCE [LARGE SCALE GENOMIC DNA]</scope>
    <source>
        <strain evidence="4">S2_003_000_R2_14</strain>
    </source>
</reference>
<dbReference type="InterPro" id="IPR002938">
    <property type="entry name" value="FAD-bd"/>
</dbReference>
<sequence>MKTLEVAVVGTGTVGSASALFLARQGHRVTVYERVPEPSTLGAGIMLQPTGMAVLRTLGLEAQVVSKGDVIDKLFVQTAARRKVMELEYGQLQPGLFGVGLHRGVLFDVLYRAALAEPGVTVCNGVDVEDLHTFRDGTHAVVERGTRKKLGRHDLVVVADGARSSLRDDTAFVKSVERYPWGALWAIVPDDANRFTGRLFQVVRGTHRLIGLLPTGHGPSGGGRMVSFFFSLRSDLQHAFRTGDFAEWKQGVLAEVPEAAPVLDQLAAPQSLLFSEYHDVVMWPWNTERVVYLGDAAHAMSPQLGQGCNLALLDAWVLSEAMRTGENVTDALFTYSRNRRWHLGWYQFITRALTPFFQSDFPWLQPVRDYAFPIATRLPWVRRQMVAAMAGVSRGPWLDLLSLPGGWKP</sequence>
<evidence type="ECO:0000259" key="3">
    <source>
        <dbReference type="Pfam" id="PF01494"/>
    </source>
</evidence>
<dbReference type="GO" id="GO:0071949">
    <property type="term" value="F:FAD binding"/>
    <property type="evidence" value="ECO:0007669"/>
    <property type="project" value="InterPro"/>
</dbReference>
<dbReference type="GO" id="GO:0004497">
    <property type="term" value="F:monooxygenase activity"/>
    <property type="evidence" value="ECO:0007669"/>
    <property type="project" value="UniProtKB-KW"/>
</dbReference>
<protein>
    <submittedName>
        <fullName evidence="4">FAD-dependent monooxygenase</fullName>
    </submittedName>
</protein>
<evidence type="ECO:0000313" key="5">
    <source>
        <dbReference type="Proteomes" id="UP000249061"/>
    </source>
</evidence>
<dbReference type="EMBL" id="QFQP01000001">
    <property type="protein sequence ID" value="PZR18617.1"/>
    <property type="molecule type" value="Genomic_DNA"/>
</dbReference>
<dbReference type="SUPFAM" id="SSF51905">
    <property type="entry name" value="FAD/NAD(P)-binding domain"/>
    <property type="match status" value="1"/>
</dbReference>
<proteinExistence type="predicted"/>
<dbReference type="AlphaFoldDB" id="A0A2W5TWV4"/>
<dbReference type="PRINTS" id="PR00420">
    <property type="entry name" value="RNGMNOXGNASE"/>
</dbReference>
<evidence type="ECO:0000256" key="1">
    <source>
        <dbReference type="ARBA" id="ARBA00023002"/>
    </source>
</evidence>
<dbReference type="Gene3D" id="3.50.50.60">
    <property type="entry name" value="FAD/NAD(P)-binding domain"/>
    <property type="match status" value="1"/>
</dbReference>
<comment type="caution">
    <text evidence="4">The sequence shown here is derived from an EMBL/GenBank/DDBJ whole genome shotgun (WGS) entry which is preliminary data.</text>
</comment>
<gene>
    <name evidence="4" type="ORF">DI536_01685</name>
</gene>
<feature type="domain" description="FAD-binding" evidence="3">
    <location>
        <begin position="4"/>
        <end position="340"/>
    </location>
</feature>
<keyword evidence="1" id="KW-0560">Oxidoreductase</keyword>
<evidence type="ECO:0000313" key="4">
    <source>
        <dbReference type="EMBL" id="PZR18617.1"/>
    </source>
</evidence>
<dbReference type="InterPro" id="IPR036188">
    <property type="entry name" value="FAD/NAD-bd_sf"/>
</dbReference>
<name>A0A2W5TWV4_9BACT</name>
<dbReference type="PANTHER" id="PTHR13789">
    <property type="entry name" value="MONOOXYGENASE"/>
    <property type="match status" value="1"/>
</dbReference>
<keyword evidence="2 4" id="KW-0503">Monooxygenase</keyword>
<dbReference type="Proteomes" id="UP000249061">
    <property type="component" value="Unassembled WGS sequence"/>
</dbReference>
<dbReference type="Gene3D" id="3.30.9.10">
    <property type="entry name" value="D-Amino Acid Oxidase, subunit A, domain 2"/>
    <property type="match status" value="1"/>
</dbReference>
<dbReference type="InterPro" id="IPR050493">
    <property type="entry name" value="FAD-dep_Monooxygenase_BioMet"/>
</dbReference>
<dbReference type="PANTHER" id="PTHR13789:SF309">
    <property type="entry name" value="PUTATIVE (AFU_ORTHOLOGUE AFUA_6G14510)-RELATED"/>
    <property type="match status" value="1"/>
</dbReference>
<organism evidence="4 5">
    <name type="scientific">Archangium gephyra</name>
    <dbReference type="NCBI Taxonomy" id="48"/>
    <lineage>
        <taxon>Bacteria</taxon>
        <taxon>Pseudomonadati</taxon>
        <taxon>Myxococcota</taxon>
        <taxon>Myxococcia</taxon>
        <taxon>Myxococcales</taxon>
        <taxon>Cystobacterineae</taxon>
        <taxon>Archangiaceae</taxon>
        <taxon>Archangium</taxon>
    </lineage>
</organism>
<dbReference type="Pfam" id="PF01494">
    <property type="entry name" value="FAD_binding_3"/>
    <property type="match status" value="1"/>
</dbReference>